<proteinExistence type="predicted"/>
<dbReference type="Proteomes" id="UP000632138">
    <property type="component" value="Unassembled WGS sequence"/>
</dbReference>
<protein>
    <submittedName>
        <fullName evidence="2">Beta-propeller domain-containing protein</fullName>
    </submittedName>
</protein>
<feature type="chain" id="PRO_5045209661" evidence="1">
    <location>
        <begin position="24"/>
        <end position="612"/>
    </location>
</feature>
<sequence length="612" mass="64410">MSRRSWLWSALAVLPLAGCTASAAPAPGSSPVPAPPLKLVAFDSCAQLEKELRAATELSSTAETGSARLAVPDNARAADSAAPAPAYSGTNVHEVGVDEPDIVKTDGRRIVTISGGELRVVDTATRTQTGRLDLGVQAFGEPTLLLAGNRALVLADGGGGPALREDARIIRPSNGRSEVLLVDLSGAPKLISRYRGDGRIVDARQTGSVARVVISSGPTFQLPFRGVPEPENVMQDDKNTIVNTPVDSWLPDWEITTGGRTTKGQLDCEAVSRPDSFSGMTMLRLLSFDLNAAALGAGDPVAVVADGDTVYGTADSLYIANNESWRFNAAATDTNRFAPPDGTNIYRFSLPPIGKPAYVASGTVPGRLLNQYSMSEWDGHLRVATTSWKDDASAVRVLDDRGGKLVEVGSVEGLGKGERIYSVRFIGPRGYVVTFRQTDPLYSLDLSDPAQPRVTGELKISGYSAHLQPVGADRLIGIGQEANAQGVPQGVQVSLFDVSDPAAPKRLDQHVVAGGQSEAESDPHAVLWWPATNLLVMPVADAKTDGALALQVSGDKLRNVTRLASAPVSVSSSAGPMRRAVVVGDVLWSVTSAGLLATNASTLDRIAWVDLK</sequence>
<name>A0ABS2AAU7_9ACTN</name>
<gene>
    <name evidence="2" type="ORF">JIG36_15430</name>
</gene>
<organism evidence="2 3">
    <name type="scientific">Paractinoplanes ovalisporus</name>
    <dbReference type="NCBI Taxonomy" id="2810368"/>
    <lineage>
        <taxon>Bacteria</taxon>
        <taxon>Bacillati</taxon>
        <taxon>Actinomycetota</taxon>
        <taxon>Actinomycetes</taxon>
        <taxon>Micromonosporales</taxon>
        <taxon>Micromonosporaceae</taxon>
        <taxon>Paractinoplanes</taxon>
    </lineage>
</organism>
<reference evidence="2 3" key="1">
    <citation type="submission" date="2021-01" db="EMBL/GenBank/DDBJ databases">
        <title>Actinoplanes sp. nov. LDG1-06 isolated from lichen.</title>
        <authorList>
            <person name="Saeng-In P."/>
            <person name="Phongsopitanun W."/>
            <person name="Kanchanasin P."/>
            <person name="Yuki M."/>
            <person name="Kudo T."/>
            <person name="Ohkuma M."/>
            <person name="Tanasupawat S."/>
        </authorList>
    </citation>
    <scope>NUCLEOTIDE SEQUENCE [LARGE SCALE GENOMIC DNA]</scope>
    <source>
        <strain evidence="2 3">LDG1-06</strain>
    </source>
</reference>
<evidence type="ECO:0000256" key="1">
    <source>
        <dbReference type="SAM" id="SignalP"/>
    </source>
</evidence>
<feature type="signal peptide" evidence="1">
    <location>
        <begin position="1"/>
        <end position="23"/>
    </location>
</feature>
<evidence type="ECO:0000313" key="2">
    <source>
        <dbReference type="EMBL" id="MBM2616950.1"/>
    </source>
</evidence>
<dbReference type="Pfam" id="PF09826">
    <property type="entry name" value="Beta_propel"/>
    <property type="match status" value="1"/>
</dbReference>
<dbReference type="RefSeq" id="WP_203376970.1">
    <property type="nucleotide sequence ID" value="NZ_JAENHP010000004.1"/>
</dbReference>
<dbReference type="SUPFAM" id="SSF69322">
    <property type="entry name" value="Tricorn protease domain 2"/>
    <property type="match status" value="1"/>
</dbReference>
<evidence type="ECO:0000313" key="3">
    <source>
        <dbReference type="Proteomes" id="UP000632138"/>
    </source>
</evidence>
<accession>A0ABS2AAU7</accession>
<dbReference type="EMBL" id="JAENHP010000004">
    <property type="protein sequence ID" value="MBM2616950.1"/>
    <property type="molecule type" value="Genomic_DNA"/>
</dbReference>
<keyword evidence="1" id="KW-0732">Signal</keyword>
<dbReference type="InterPro" id="IPR019198">
    <property type="entry name" value="Beta_propeller_containing"/>
</dbReference>
<keyword evidence="3" id="KW-1185">Reference proteome</keyword>
<comment type="caution">
    <text evidence="2">The sequence shown here is derived from an EMBL/GenBank/DDBJ whole genome shotgun (WGS) entry which is preliminary data.</text>
</comment>